<feature type="coiled-coil region" evidence="10">
    <location>
        <begin position="675"/>
        <end position="864"/>
    </location>
</feature>
<evidence type="ECO:0000256" key="1">
    <source>
        <dbReference type="ARBA" id="ARBA00004555"/>
    </source>
</evidence>
<dbReference type="InterPro" id="IPR036236">
    <property type="entry name" value="Znf_C2H2_sf"/>
</dbReference>
<dbReference type="InterPro" id="IPR011989">
    <property type="entry name" value="ARM-like"/>
</dbReference>
<dbReference type="RefSeq" id="XP_016646717.1">
    <property type="nucleotide sequence ID" value="XM_016783084.1"/>
</dbReference>
<feature type="coiled-coil region" evidence="10">
    <location>
        <begin position="1083"/>
        <end position="1117"/>
    </location>
</feature>
<dbReference type="VEuPathDB" id="FungiDB:SAPIO_CDS0260"/>
<dbReference type="SUPFAM" id="SSF48371">
    <property type="entry name" value="ARM repeat"/>
    <property type="match status" value="1"/>
</dbReference>
<keyword evidence="3 9" id="KW-0808">Transferase</keyword>
<evidence type="ECO:0000256" key="7">
    <source>
        <dbReference type="ARBA" id="ARBA00047384"/>
    </source>
</evidence>
<feature type="domain" description="Vesicle tethering protein Uso1/P115-like head" evidence="12">
    <location>
        <begin position="338"/>
        <end position="651"/>
    </location>
</feature>
<evidence type="ECO:0000259" key="13">
    <source>
        <dbReference type="Pfam" id="PF04871"/>
    </source>
</evidence>
<dbReference type="GO" id="GO:0006886">
    <property type="term" value="P:intracellular protein transport"/>
    <property type="evidence" value="ECO:0007669"/>
    <property type="project" value="InterPro"/>
</dbReference>
<feature type="domain" description="Uso1/p115-like vesicle tethering protein C-terminal" evidence="13">
    <location>
        <begin position="827"/>
        <end position="937"/>
    </location>
</feature>
<dbReference type="Pfam" id="PF04869">
    <property type="entry name" value="Uso1_p115_head"/>
    <property type="match status" value="1"/>
</dbReference>
<dbReference type="InterPro" id="IPR006953">
    <property type="entry name" value="Vesicle_Uso1_P115_head"/>
</dbReference>
<dbReference type="GO" id="GO:0005795">
    <property type="term" value="C:Golgi stack"/>
    <property type="evidence" value="ECO:0007669"/>
    <property type="project" value="TreeGrafter"/>
</dbReference>
<dbReference type="GO" id="GO:0032259">
    <property type="term" value="P:methylation"/>
    <property type="evidence" value="ECO:0007669"/>
    <property type="project" value="UniProtKB-KW"/>
</dbReference>
<dbReference type="GO" id="GO:0048211">
    <property type="term" value="P:Golgi vesicle docking"/>
    <property type="evidence" value="ECO:0007669"/>
    <property type="project" value="TreeGrafter"/>
</dbReference>
<dbReference type="CDD" id="cd22265">
    <property type="entry name" value="UDM1_RNF168"/>
    <property type="match status" value="1"/>
</dbReference>
<dbReference type="OMA" id="FANCRAD"/>
<comment type="caution">
    <text evidence="16">The sequence shown here is derived from an EMBL/GenBank/DDBJ whole genome shotgun (WGS) entry which is preliminary data.</text>
</comment>
<dbReference type="SUPFAM" id="SSF57667">
    <property type="entry name" value="beta-beta-alpha zinc fingers"/>
    <property type="match status" value="1"/>
</dbReference>
<proteinExistence type="predicted"/>
<feature type="compositionally biased region" description="Acidic residues" evidence="11">
    <location>
        <begin position="920"/>
        <end position="938"/>
    </location>
</feature>
<dbReference type="InterPro" id="IPR016024">
    <property type="entry name" value="ARM-type_fold"/>
</dbReference>
<dbReference type="InterPro" id="IPR025799">
    <property type="entry name" value="Arg_MeTrfase"/>
</dbReference>
<feature type="domain" description="Protein arginine N-methyltransferase" evidence="15">
    <location>
        <begin position="1256"/>
        <end position="1439"/>
    </location>
</feature>
<keyword evidence="6 10" id="KW-0175">Coiled coil</keyword>
<dbReference type="FunFam" id="2.70.160.11:FF:000016">
    <property type="entry name" value="Protein arginine methyltransferase RmtB"/>
    <property type="match status" value="1"/>
</dbReference>
<dbReference type="GO" id="GO:0000139">
    <property type="term" value="C:Golgi membrane"/>
    <property type="evidence" value="ECO:0007669"/>
    <property type="project" value="InterPro"/>
</dbReference>
<evidence type="ECO:0000313" key="17">
    <source>
        <dbReference type="Proteomes" id="UP000028545"/>
    </source>
</evidence>
<evidence type="ECO:0000256" key="10">
    <source>
        <dbReference type="SAM" id="Coils"/>
    </source>
</evidence>
<dbReference type="InterPro" id="IPR006955">
    <property type="entry name" value="Uso1_p115_C"/>
</dbReference>
<protein>
    <recommendedName>
        <fullName evidence="18">Vesicle tethering protein Uso1/P115-like head domain-containing protein</fullName>
    </recommendedName>
</protein>
<evidence type="ECO:0000256" key="5">
    <source>
        <dbReference type="ARBA" id="ARBA00023034"/>
    </source>
</evidence>
<dbReference type="GO" id="GO:0005783">
    <property type="term" value="C:endoplasmic reticulum"/>
    <property type="evidence" value="ECO:0007669"/>
    <property type="project" value="TreeGrafter"/>
</dbReference>
<dbReference type="InterPro" id="IPR024095">
    <property type="entry name" value="Vesicle_P115"/>
</dbReference>
<dbReference type="Pfam" id="PF08241">
    <property type="entry name" value="Methyltransf_11"/>
    <property type="match status" value="1"/>
</dbReference>
<keyword evidence="17" id="KW-1185">Reference proteome</keyword>
<accession>A0A084GHV6</accession>
<evidence type="ECO:0000313" key="16">
    <source>
        <dbReference type="EMBL" id="KEZ46918.1"/>
    </source>
</evidence>
<dbReference type="FunFam" id="1.25.10.10:FF:000296">
    <property type="entry name" value="Related to transport protein USO1"/>
    <property type="match status" value="1"/>
</dbReference>
<dbReference type="PANTHER" id="PTHR10013">
    <property type="entry name" value="GENERAL VESICULAR TRANSPORT FACTOR P115"/>
    <property type="match status" value="1"/>
</dbReference>
<feature type="domain" description="Methyltransferase type 11" evidence="14">
    <location>
        <begin position="1160"/>
        <end position="1252"/>
    </location>
</feature>
<feature type="region of interest" description="Disordered" evidence="11">
    <location>
        <begin position="1120"/>
        <end position="1142"/>
    </location>
</feature>
<feature type="region of interest" description="Disordered" evidence="11">
    <location>
        <begin position="917"/>
        <end position="938"/>
    </location>
</feature>
<dbReference type="Gene3D" id="1.25.10.10">
    <property type="entry name" value="Leucine-rich Repeat Variant"/>
    <property type="match status" value="1"/>
</dbReference>
<dbReference type="SUPFAM" id="SSF53335">
    <property type="entry name" value="S-adenosyl-L-methionine-dependent methyltransferases"/>
    <property type="match status" value="1"/>
</dbReference>
<evidence type="ECO:0000259" key="15">
    <source>
        <dbReference type="Pfam" id="PF22528"/>
    </source>
</evidence>
<dbReference type="OrthoDB" id="198977at2759"/>
<evidence type="ECO:0000256" key="8">
    <source>
        <dbReference type="ARBA" id="ARBA00049303"/>
    </source>
</evidence>
<evidence type="ECO:0008006" key="18">
    <source>
        <dbReference type="Google" id="ProtNLM"/>
    </source>
</evidence>
<dbReference type="Pfam" id="PF22528">
    <property type="entry name" value="PRMT_C"/>
    <property type="match status" value="1"/>
</dbReference>
<dbReference type="Gene3D" id="3.40.50.150">
    <property type="entry name" value="Vaccinia Virus protein VP39"/>
    <property type="match status" value="1"/>
</dbReference>
<dbReference type="GO" id="GO:0035242">
    <property type="term" value="F:protein-arginine omega-N asymmetric methyltransferase activity"/>
    <property type="evidence" value="ECO:0007669"/>
    <property type="project" value="UniProtKB-EC"/>
</dbReference>
<evidence type="ECO:0000256" key="3">
    <source>
        <dbReference type="ARBA" id="ARBA00022679"/>
    </source>
</evidence>
<dbReference type="InterPro" id="IPR029063">
    <property type="entry name" value="SAM-dependent_MTases_sf"/>
</dbReference>
<keyword evidence="5" id="KW-0333">Golgi apparatus</keyword>
<evidence type="ECO:0000256" key="9">
    <source>
        <dbReference type="PROSITE-ProRule" id="PRU01015"/>
    </source>
</evidence>
<evidence type="ECO:0000259" key="14">
    <source>
        <dbReference type="Pfam" id="PF08241"/>
    </source>
</evidence>
<gene>
    <name evidence="16" type="ORF">SAPIO_CDS0260</name>
</gene>
<dbReference type="GO" id="GO:0012507">
    <property type="term" value="C:ER to Golgi transport vesicle membrane"/>
    <property type="evidence" value="ECO:0007669"/>
    <property type="project" value="TreeGrafter"/>
</dbReference>
<sequence>MFSLSSAPAKQSVSETITVLSSRLSSATLLEDRRGAILGLRSFAKDYPASVASGALRSLIGCLTKDGEDVDTVKVVLETLLMLFRPNEDSPEASEEIALWLADEFTQRQENIALLLDLLQANDFYSRLYILQLLGSILSARIERTEECILSAPLGISTLVGLLDDRREAVRNEAISLLIYLTPSSTEIQKLVAFEGAFERLFTIVTLEGSLLEGGQTVEDCLILLANLLRQNQSNQSLFRESKCVSQLAALLESAYKTSLQEELASWAQAQRSRNIYALLAIIRLLLSPGSVNLAQNQGAFWQTGLLYHALQLAFCQSAEGQIRAEALIACADMVRGNADLQGKFAQLTVPNPLSDEGDATQEGREDKTNMVYVIDGLLDLTLGVQPCPEFNLRMAACECIKSYFFKHSDIRRHFLSRAIEGHLADRDETGNILTILLNPSPRLATSDPYGIWFAAIIMFHLVYNDPTAKASAMAITEGDVSSGEEVVTSIQAITSHLISGLSRGDNPRVLVAYVILLLGWLFEDPDGVNDFLGEGSHVQGLIQAVTQPAEGVDEIVRGLCAMLLGVVYDFSTKDSPIPRATLQPILLARMGRDKYLDRLANLRAHPFIRDFEVTPQKLDGSSSGKLADVYFDDTFVEFLKDNYSRIARAIDRDPDLETPVMANGVEKGVSRELVDSLRAQLEEKESAIQDMQRALDSLRHELLQEQENSRAARGAASRDIAKLKDANDTLRREYEDGIRKLEAQQRARDEEHRSGLDMLRRNRDEEIRQLRATQQRLEDDHKRQVEQIRHAADVESERYRRRSEAEVADLRATISRLEVDLMKTNKSKAQEVHSIREDYTKQLAEKASTLENATARTRELEKRVLSETEGRKKAEALAADVAYAKATLQSELDDLLMVLGDTEEKLDRYKTRLSRLGEEVSDGGEEDDSDEDDEDEDAASLFHENQLHNQFYFSMDPKGDTVSLGSSASSSDGEWQDIEPDQEQISVLSFFDDVTFPNANEMLDYSREKYGFDFLATQRRLGLDFHGAVKLCQTLPAVISAQDIEDDELLRPVLDDDGLIIELSELIDEGNQSGQSTNLSNENDLVSRNQLLENELSELQEQFKNYRLAVEETLDRRWGSDPSAPLTGDAEGRAERPRRSPDTEYWESYANKCSSLIRGILSMFCAKAGARKVLAVDNSSIIQKARQNVIDNGLTDIITCISGRIEDVTLPVEKVDVIISEWMGYCLLYEAMLPSVLWARDRYLKPDGLLVPSVATIFAAPVSDDEYISDNVSFWDDVYGFSMKSMQEGIFDEAEVNTLPATALCGEPFLLTQLQLHDIKPEDLTFTAQWSSKLNRDIDRVDGFLVWFDIYFTASRHEQVSPPSQSAQLWKERSTTRIAFTTGPFGTETHWKQGLLLAPPVKEETSNLSAGLEISGETAFSSLESDSRALSIKTSWKVPGRKDRSRIWKLR</sequence>
<dbReference type="GO" id="GO:0048280">
    <property type="term" value="P:vesicle fusion with Golgi apparatus"/>
    <property type="evidence" value="ECO:0007669"/>
    <property type="project" value="InterPro"/>
</dbReference>
<dbReference type="InterPro" id="IPR055135">
    <property type="entry name" value="PRMT_dom"/>
</dbReference>
<dbReference type="KEGG" id="sapo:SAPIO_CDS0260"/>
<dbReference type="Gene3D" id="2.70.160.11">
    <property type="entry name" value="Hnrnp arginine n-methyltransferase1"/>
    <property type="match status" value="1"/>
</dbReference>
<name>A0A084GHV6_PSEDA</name>
<dbReference type="PANTHER" id="PTHR10013:SF0">
    <property type="entry name" value="GENERAL VESICULAR TRANSPORT FACTOR P115"/>
    <property type="match status" value="1"/>
</dbReference>
<comment type="subcellular location">
    <subcellularLocation>
        <location evidence="1">Golgi apparatus</location>
    </subcellularLocation>
</comment>
<comment type="catalytic activity">
    <reaction evidence="7">
        <text>L-arginyl-[protein] + 2 S-adenosyl-L-methionine = N(omega),N(omega)-dimethyl-L-arginyl-[protein] + 2 S-adenosyl-L-homocysteine + 2 H(+)</text>
        <dbReference type="Rhea" id="RHEA:48096"/>
        <dbReference type="Rhea" id="RHEA-COMP:10532"/>
        <dbReference type="Rhea" id="RHEA-COMP:11991"/>
        <dbReference type="ChEBI" id="CHEBI:15378"/>
        <dbReference type="ChEBI" id="CHEBI:29965"/>
        <dbReference type="ChEBI" id="CHEBI:57856"/>
        <dbReference type="ChEBI" id="CHEBI:59789"/>
        <dbReference type="ChEBI" id="CHEBI:61897"/>
        <dbReference type="EC" id="2.1.1.319"/>
    </reaction>
    <physiologicalReaction direction="left-to-right" evidence="7">
        <dbReference type="Rhea" id="RHEA:48097"/>
    </physiologicalReaction>
</comment>
<keyword evidence="4 9" id="KW-0949">S-adenosyl-L-methionine</keyword>
<evidence type="ECO:0000259" key="12">
    <source>
        <dbReference type="Pfam" id="PF04869"/>
    </source>
</evidence>
<evidence type="ECO:0000256" key="11">
    <source>
        <dbReference type="SAM" id="MobiDB-lite"/>
    </source>
</evidence>
<dbReference type="Proteomes" id="UP000028545">
    <property type="component" value="Unassembled WGS sequence"/>
</dbReference>
<comment type="catalytic activity">
    <reaction evidence="8">
        <text>L-arginyl-[protein] + S-adenosyl-L-methionine = N(omega)-methyl-L-arginyl-[protein] + S-adenosyl-L-homocysteine + H(+)</text>
        <dbReference type="Rhea" id="RHEA:48100"/>
        <dbReference type="Rhea" id="RHEA-COMP:10532"/>
        <dbReference type="Rhea" id="RHEA-COMP:11990"/>
        <dbReference type="ChEBI" id="CHEBI:15378"/>
        <dbReference type="ChEBI" id="CHEBI:29965"/>
        <dbReference type="ChEBI" id="CHEBI:57856"/>
        <dbReference type="ChEBI" id="CHEBI:59789"/>
        <dbReference type="ChEBI" id="CHEBI:65280"/>
    </reaction>
    <physiologicalReaction direction="left-to-right" evidence="8">
        <dbReference type="Rhea" id="RHEA:48101"/>
    </physiologicalReaction>
</comment>
<evidence type="ECO:0000256" key="2">
    <source>
        <dbReference type="ARBA" id="ARBA00022603"/>
    </source>
</evidence>
<keyword evidence="2 9" id="KW-0489">Methyltransferase</keyword>
<organism evidence="16 17">
    <name type="scientific">Pseudallescheria apiosperma</name>
    <name type="common">Scedosporium apiospermum</name>
    <dbReference type="NCBI Taxonomy" id="563466"/>
    <lineage>
        <taxon>Eukaryota</taxon>
        <taxon>Fungi</taxon>
        <taxon>Dikarya</taxon>
        <taxon>Ascomycota</taxon>
        <taxon>Pezizomycotina</taxon>
        <taxon>Sordariomycetes</taxon>
        <taxon>Hypocreomycetidae</taxon>
        <taxon>Microascales</taxon>
        <taxon>Microascaceae</taxon>
        <taxon>Scedosporium</taxon>
    </lineage>
</organism>
<dbReference type="EMBL" id="JOWA01000011">
    <property type="protein sequence ID" value="KEZ46918.1"/>
    <property type="molecule type" value="Genomic_DNA"/>
</dbReference>
<dbReference type="GeneID" id="27718412"/>
<dbReference type="CDD" id="cd02440">
    <property type="entry name" value="AdoMet_MTases"/>
    <property type="match status" value="1"/>
</dbReference>
<dbReference type="GO" id="GO:0006888">
    <property type="term" value="P:endoplasmic reticulum to Golgi vesicle-mediated transport"/>
    <property type="evidence" value="ECO:0007669"/>
    <property type="project" value="TreeGrafter"/>
</dbReference>
<dbReference type="HOGENOM" id="CLU_003923_0_0_1"/>
<evidence type="ECO:0000256" key="6">
    <source>
        <dbReference type="ARBA" id="ARBA00023054"/>
    </source>
</evidence>
<feature type="compositionally biased region" description="Basic and acidic residues" evidence="11">
    <location>
        <begin position="1131"/>
        <end position="1142"/>
    </location>
</feature>
<evidence type="ECO:0000256" key="4">
    <source>
        <dbReference type="ARBA" id="ARBA00022691"/>
    </source>
</evidence>
<dbReference type="InterPro" id="IPR013216">
    <property type="entry name" value="Methyltransf_11"/>
</dbReference>
<dbReference type="PROSITE" id="PS51678">
    <property type="entry name" value="SAM_MT_PRMT"/>
    <property type="match status" value="1"/>
</dbReference>
<reference evidence="16 17" key="1">
    <citation type="journal article" date="2014" name="Genome Announc.">
        <title>Draft genome sequence of the pathogenic fungus Scedosporium apiospermum.</title>
        <authorList>
            <person name="Vandeputte P."/>
            <person name="Ghamrawi S."/>
            <person name="Rechenmann M."/>
            <person name="Iltis A."/>
            <person name="Giraud S."/>
            <person name="Fleury M."/>
            <person name="Thornton C."/>
            <person name="Delhaes L."/>
            <person name="Meyer W."/>
            <person name="Papon N."/>
            <person name="Bouchara J.P."/>
        </authorList>
    </citation>
    <scope>NUCLEOTIDE SEQUENCE [LARGE SCALE GENOMIC DNA]</scope>
    <source>
        <strain evidence="16 17">IHEM 14462</strain>
    </source>
</reference>
<dbReference type="Pfam" id="PF04871">
    <property type="entry name" value="Uso1_p115_C"/>
    <property type="match status" value="1"/>
</dbReference>